<evidence type="ECO:0000313" key="1">
    <source>
        <dbReference type="EMBL" id="AJZ57565.1"/>
    </source>
</evidence>
<name>A0AAU8TBG3_9BURK</name>
<evidence type="ECO:0000313" key="2">
    <source>
        <dbReference type="Proteomes" id="UP000032614"/>
    </source>
</evidence>
<protein>
    <recommendedName>
        <fullName evidence="3">Flagellar FliJ protein</fullName>
    </recommendedName>
</protein>
<gene>
    <name evidence="1" type="ORF">OI25_338</name>
</gene>
<sequence>MTCGVAREAELWRVLAKVRGLRVRRKLHALADARRQERRAAAVVQAEVAALARHGEERARVLVFCRHEQRAGGRWYATLRAHDAMTPVLRQRLNDALQAHELARQQAGEALRAWQIEGARHDDAKARGRAALARVASEGREHD</sequence>
<proteinExistence type="predicted"/>
<accession>A0AAU8TBG3</accession>
<dbReference type="KEGG" id="bfn:OI25_338"/>
<evidence type="ECO:0008006" key="3">
    <source>
        <dbReference type="Google" id="ProtNLM"/>
    </source>
</evidence>
<reference evidence="1 2" key="1">
    <citation type="journal article" date="2015" name="Genome Announc.">
        <title>Complete genome sequences for 59 burkholderia isolates, both pathogenic and near neighbor.</title>
        <authorList>
            <person name="Johnson S.L."/>
            <person name="Bishop-Lilly K.A."/>
            <person name="Ladner J.T."/>
            <person name="Daligault H.E."/>
            <person name="Davenport K.W."/>
            <person name="Jaissle J."/>
            <person name="Frey K.G."/>
            <person name="Koroleva G.I."/>
            <person name="Bruce D.C."/>
            <person name="Coyne S.R."/>
            <person name="Broomall S.M."/>
            <person name="Li P.E."/>
            <person name="Teshima H."/>
            <person name="Gibbons H.S."/>
            <person name="Palacios G.F."/>
            <person name="Rosenzweig C.N."/>
            <person name="Redden C.L."/>
            <person name="Xu Y."/>
            <person name="Minogue T.D."/>
            <person name="Chain P.S."/>
        </authorList>
    </citation>
    <scope>NUCLEOTIDE SEQUENCE [LARGE SCALE GENOMIC DNA]</scope>
    <source>
        <strain evidence="1 2">ATCC BAA-463</strain>
    </source>
</reference>
<dbReference type="Proteomes" id="UP000032614">
    <property type="component" value="Chromosome 1"/>
</dbReference>
<dbReference type="EMBL" id="CP010026">
    <property type="protein sequence ID" value="AJZ57565.1"/>
    <property type="molecule type" value="Genomic_DNA"/>
</dbReference>
<organism evidence="1 2">
    <name type="scientific">Paraburkholderia fungorum</name>
    <dbReference type="NCBI Taxonomy" id="134537"/>
    <lineage>
        <taxon>Bacteria</taxon>
        <taxon>Pseudomonadati</taxon>
        <taxon>Pseudomonadota</taxon>
        <taxon>Betaproteobacteria</taxon>
        <taxon>Burkholderiales</taxon>
        <taxon>Burkholderiaceae</taxon>
        <taxon>Paraburkholderia</taxon>
    </lineage>
</organism>
<dbReference type="AlphaFoldDB" id="A0AAU8TBG3"/>